<proteinExistence type="predicted"/>
<feature type="compositionally biased region" description="Polar residues" evidence="1">
    <location>
        <begin position="245"/>
        <end position="256"/>
    </location>
</feature>
<feature type="compositionally biased region" description="Basic and acidic residues" evidence="1">
    <location>
        <begin position="229"/>
        <end position="241"/>
    </location>
</feature>
<gene>
    <name evidence="2" type="ORF">JZ751_028836</name>
</gene>
<feature type="compositionally biased region" description="Low complexity" evidence="1">
    <location>
        <begin position="133"/>
        <end position="147"/>
    </location>
</feature>
<keyword evidence="3" id="KW-1185">Reference proteome</keyword>
<evidence type="ECO:0000256" key="1">
    <source>
        <dbReference type="SAM" id="MobiDB-lite"/>
    </source>
</evidence>
<dbReference type="EMBL" id="JAFBMS010000089">
    <property type="protein sequence ID" value="KAG9337415.1"/>
    <property type="molecule type" value="Genomic_DNA"/>
</dbReference>
<name>A0A8T2NAR2_9TELE</name>
<feature type="region of interest" description="Disordered" evidence="1">
    <location>
        <begin position="1"/>
        <end position="256"/>
    </location>
</feature>
<protein>
    <submittedName>
        <fullName evidence="2">Uncharacterized protein</fullName>
    </submittedName>
</protein>
<evidence type="ECO:0000313" key="2">
    <source>
        <dbReference type="EMBL" id="KAG9337415.1"/>
    </source>
</evidence>
<feature type="compositionally biased region" description="Polar residues" evidence="1">
    <location>
        <begin position="103"/>
        <end position="132"/>
    </location>
</feature>
<accession>A0A8T2NAR2</accession>
<dbReference type="Proteomes" id="UP000824540">
    <property type="component" value="Unassembled WGS sequence"/>
</dbReference>
<feature type="compositionally biased region" description="Low complexity" evidence="1">
    <location>
        <begin position="7"/>
        <end position="18"/>
    </location>
</feature>
<dbReference type="OrthoDB" id="10665145at2759"/>
<evidence type="ECO:0000313" key="3">
    <source>
        <dbReference type="Proteomes" id="UP000824540"/>
    </source>
</evidence>
<comment type="caution">
    <text evidence="2">The sequence shown here is derived from an EMBL/GenBank/DDBJ whole genome shotgun (WGS) entry which is preliminary data.</text>
</comment>
<reference evidence="2" key="1">
    <citation type="thesis" date="2021" institute="BYU ScholarsArchive" country="Provo, UT, USA">
        <title>Applications of and Algorithms for Genome Assembly and Genomic Analyses with an Emphasis on Marine Teleosts.</title>
        <authorList>
            <person name="Pickett B.D."/>
        </authorList>
    </citation>
    <scope>NUCLEOTIDE SEQUENCE</scope>
    <source>
        <strain evidence="2">HI-2016</strain>
    </source>
</reference>
<feature type="compositionally biased region" description="Low complexity" evidence="1">
    <location>
        <begin position="184"/>
        <end position="197"/>
    </location>
</feature>
<dbReference type="AlphaFoldDB" id="A0A8T2NAR2"/>
<sequence>MSPPFSGPSGLASLSPPADSVVVLEEGGVRGPRGAESPSVSPESEEFEAMPSEPIYISTGPQRPYSRSSSSSSQEEEKSTLEEVSEGAIPIDPPPSTALPTPGCSSQDPDLPFQHTQTLNKSSSSPELQTLQEAFAEAPGPAEGPAGTVRAGEGKAAAEGESVSVGGALNGQTEPPPVAGGGTASVSAAAAAAASVSRMRLEFPAPQPSPLSPSGHRPRGHTISVSAPSRRERKMERDTYHNRGAASNSEKTSGLSPSMVDPLLCFADTVAQVLLPTHTL</sequence>
<organism evidence="2 3">
    <name type="scientific">Albula glossodonta</name>
    <name type="common">roundjaw bonefish</name>
    <dbReference type="NCBI Taxonomy" id="121402"/>
    <lineage>
        <taxon>Eukaryota</taxon>
        <taxon>Metazoa</taxon>
        <taxon>Chordata</taxon>
        <taxon>Craniata</taxon>
        <taxon>Vertebrata</taxon>
        <taxon>Euteleostomi</taxon>
        <taxon>Actinopterygii</taxon>
        <taxon>Neopterygii</taxon>
        <taxon>Teleostei</taxon>
        <taxon>Albuliformes</taxon>
        <taxon>Albulidae</taxon>
        <taxon>Albula</taxon>
    </lineage>
</organism>